<reference evidence="2" key="1">
    <citation type="journal article" date="2014" name="Front. Microbiol.">
        <title>High frequency of phylogenetically diverse reductive dehalogenase-homologous genes in deep subseafloor sedimentary metagenomes.</title>
        <authorList>
            <person name="Kawai M."/>
            <person name="Futagami T."/>
            <person name="Toyoda A."/>
            <person name="Takaki Y."/>
            <person name="Nishi S."/>
            <person name="Hori S."/>
            <person name="Arai W."/>
            <person name="Tsubouchi T."/>
            <person name="Morono Y."/>
            <person name="Uchiyama I."/>
            <person name="Ito T."/>
            <person name="Fujiyama A."/>
            <person name="Inagaki F."/>
            <person name="Takami H."/>
        </authorList>
    </citation>
    <scope>NUCLEOTIDE SEQUENCE</scope>
    <source>
        <strain evidence="2">Expedition CK06-06</strain>
    </source>
</reference>
<comment type="caution">
    <text evidence="2">The sequence shown here is derived from an EMBL/GenBank/DDBJ whole genome shotgun (WGS) entry which is preliminary data.</text>
</comment>
<evidence type="ECO:0000313" key="2">
    <source>
        <dbReference type="EMBL" id="GAH38129.1"/>
    </source>
</evidence>
<protein>
    <recommendedName>
        <fullName evidence="1">Beta-lactamase-related domain-containing protein</fullName>
    </recommendedName>
</protein>
<dbReference type="InterPro" id="IPR012338">
    <property type="entry name" value="Beta-lactam/transpept-like"/>
</dbReference>
<dbReference type="EMBL" id="BARU01008202">
    <property type="protein sequence ID" value="GAH38129.1"/>
    <property type="molecule type" value="Genomic_DNA"/>
</dbReference>
<dbReference type="InterPro" id="IPR050491">
    <property type="entry name" value="AmpC-like"/>
</dbReference>
<accession>X1G978</accession>
<dbReference type="SUPFAM" id="SSF56601">
    <property type="entry name" value="beta-lactamase/transpeptidase-like"/>
    <property type="match status" value="1"/>
</dbReference>
<feature type="non-terminal residue" evidence="2">
    <location>
        <position position="205"/>
    </location>
</feature>
<feature type="domain" description="Beta-lactamase-related" evidence="1">
    <location>
        <begin position="43"/>
        <end position="205"/>
    </location>
</feature>
<sequence length="205" mass="23184">MKYFIKGRVLLYALFFLVLVASTALVQEKKEEKPRSTIEAKIDKVFADFAKPESPGAAIAVLKEGMVVFRKGYGSAQLEYKIPITPSTIFHVASVSKQFTAMAITLLEAQGKLSVDDDIHKYLPDIPDFGKKITIRHLLHHISGLRDQWDLLTMSGWRMDDVITQDHILDLVKRQKELNFTPGDRYMYCNTGYSLMAEIVSKISG</sequence>
<evidence type="ECO:0000259" key="1">
    <source>
        <dbReference type="Pfam" id="PF00144"/>
    </source>
</evidence>
<dbReference type="PANTHER" id="PTHR46825:SF9">
    <property type="entry name" value="BETA-LACTAMASE-RELATED DOMAIN-CONTAINING PROTEIN"/>
    <property type="match status" value="1"/>
</dbReference>
<dbReference type="Gene3D" id="3.40.710.10">
    <property type="entry name" value="DD-peptidase/beta-lactamase superfamily"/>
    <property type="match status" value="1"/>
</dbReference>
<organism evidence="2">
    <name type="scientific">marine sediment metagenome</name>
    <dbReference type="NCBI Taxonomy" id="412755"/>
    <lineage>
        <taxon>unclassified sequences</taxon>
        <taxon>metagenomes</taxon>
        <taxon>ecological metagenomes</taxon>
    </lineage>
</organism>
<proteinExistence type="predicted"/>
<dbReference type="AlphaFoldDB" id="X1G978"/>
<dbReference type="PANTHER" id="PTHR46825">
    <property type="entry name" value="D-ALANYL-D-ALANINE-CARBOXYPEPTIDASE/ENDOPEPTIDASE AMPH"/>
    <property type="match status" value="1"/>
</dbReference>
<dbReference type="InterPro" id="IPR001466">
    <property type="entry name" value="Beta-lactam-related"/>
</dbReference>
<name>X1G978_9ZZZZ</name>
<gene>
    <name evidence="2" type="ORF">S03H2_16085</name>
</gene>
<dbReference type="Pfam" id="PF00144">
    <property type="entry name" value="Beta-lactamase"/>
    <property type="match status" value="1"/>
</dbReference>